<dbReference type="PANTHER" id="PTHR15180:SF1">
    <property type="entry name" value="GENERAL TRANSCRIPTION FACTOR 3C POLYPEPTIDE 1"/>
    <property type="match status" value="1"/>
</dbReference>
<feature type="domain" description="General transcription factor 3C polypeptide 1 winged-helix" evidence="3">
    <location>
        <begin position="33"/>
        <end position="112"/>
    </location>
</feature>
<dbReference type="GO" id="GO:0006384">
    <property type="term" value="P:transcription initiation at RNA polymerase III promoter"/>
    <property type="evidence" value="ECO:0007669"/>
    <property type="project" value="InterPro"/>
</dbReference>
<feature type="transmembrane region" description="Helical" evidence="2">
    <location>
        <begin position="1955"/>
        <end position="1976"/>
    </location>
</feature>
<dbReference type="GO" id="GO:0042791">
    <property type="term" value="P:5S class rRNA transcription by RNA polymerase III"/>
    <property type="evidence" value="ECO:0007669"/>
    <property type="project" value="TreeGrafter"/>
</dbReference>
<feature type="region of interest" description="Disordered" evidence="1">
    <location>
        <begin position="670"/>
        <end position="719"/>
    </location>
</feature>
<protein>
    <submittedName>
        <fullName evidence="5">General transcription factor 3C polypeptide 1</fullName>
    </submittedName>
</protein>
<dbReference type="GO" id="GO:0003677">
    <property type="term" value="F:DNA binding"/>
    <property type="evidence" value="ECO:0007669"/>
    <property type="project" value="InterPro"/>
</dbReference>
<keyword evidence="2" id="KW-0812">Transmembrane</keyword>
<feature type="transmembrane region" description="Helical" evidence="2">
    <location>
        <begin position="1747"/>
        <end position="1767"/>
    </location>
</feature>
<dbReference type="InterPro" id="IPR056428">
    <property type="entry name" value="WH_GTF3C1"/>
</dbReference>
<organism evidence="5 6">
    <name type="scientific">Trichinella nelsoni</name>
    <dbReference type="NCBI Taxonomy" id="6336"/>
    <lineage>
        <taxon>Eukaryota</taxon>
        <taxon>Metazoa</taxon>
        <taxon>Ecdysozoa</taxon>
        <taxon>Nematoda</taxon>
        <taxon>Enoplea</taxon>
        <taxon>Dorylaimia</taxon>
        <taxon>Trichinellida</taxon>
        <taxon>Trichinellidae</taxon>
        <taxon>Trichinella</taxon>
    </lineage>
</organism>
<keyword evidence="6" id="KW-1185">Reference proteome</keyword>
<dbReference type="InterPro" id="IPR035625">
    <property type="entry name" value="Tfc3-like_eWH"/>
</dbReference>
<dbReference type="Pfam" id="PF23704">
    <property type="entry name" value="WHD_GTF3C1_N"/>
    <property type="match status" value="1"/>
</dbReference>
<evidence type="ECO:0000259" key="4">
    <source>
        <dbReference type="Pfam" id="PF24101"/>
    </source>
</evidence>
<feature type="region of interest" description="Disordered" evidence="1">
    <location>
        <begin position="424"/>
        <end position="448"/>
    </location>
</feature>
<dbReference type="CDD" id="cd16169">
    <property type="entry name" value="Tau138_eWH"/>
    <property type="match status" value="1"/>
</dbReference>
<feature type="compositionally biased region" description="Basic and acidic residues" evidence="1">
    <location>
        <begin position="688"/>
        <end position="707"/>
    </location>
</feature>
<dbReference type="Pfam" id="PF24101">
    <property type="entry name" value="WHD_GTF3C1"/>
    <property type="match status" value="1"/>
</dbReference>
<name>A0A0V0RXU9_9BILA</name>
<proteinExistence type="predicted"/>
<gene>
    <name evidence="5" type="primary">Gtf3c1</name>
    <name evidence="5" type="ORF">T07_10987</name>
</gene>
<dbReference type="STRING" id="6336.A0A0V0RXU9"/>
<dbReference type="OrthoDB" id="68020at2759"/>
<comment type="caution">
    <text evidence="5">The sequence shown here is derived from an EMBL/GenBank/DDBJ whole genome shotgun (WGS) entry which is preliminary data.</text>
</comment>
<evidence type="ECO:0000256" key="2">
    <source>
        <dbReference type="SAM" id="Phobius"/>
    </source>
</evidence>
<dbReference type="Proteomes" id="UP000054630">
    <property type="component" value="Unassembled WGS sequence"/>
</dbReference>
<feature type="transmembrane region" description="Helical" evidence="2">
    <location>
        <begin position="2006"/>
        <end position="2030"/>
    </location>
</feature>
<dbReference type="PANTHER" id="PTHR15180">
    <property type="entry name" value="GENERAL TRANSCRIPTION FACTOR 3C POLYPEPTIDE 1"/>
    <property type="match status" value="1"/>
</dbReference>
<reference evidence="5 6" key="1">
    <citation type="submission" date="2015-01" db="EMBL/GenBank/DDBJ databases">
        <title>Evolution of Trichinella species and genotypes.</title>
        <authorList>
            <person name="Korhonen P.K."/>
            <person name="Edoardo P."/>
            <person name="Giuseppe L.R."/>
            <person name="Gasser R.B."/>
        </authorList>
    </citation>
    <scope>NUCLEOTIDE SEQUENCE [LARGE SCALE GENOMIC DNA]</scope>
    <source>
        <strain evidence="5">ISS37</strain>
    </source>
</reference>
<evidence type="ECO:0000313" key="5">
    <source>
        <dbReference type="EMBL" id="KRX19312.1"/>
    </source>
</evidence>
<feature type="domain" description="GTF3C1 extended winged-helix" evidence="4">
    <location>
        <begin position="557"/>
        <end position="661"/>
    </location>
</feature>
<sequence length="2097" mass="243051">MHGCEKLNFNRLNDMLAWMEMTAAKLMEDITVADACVDEIALEGLDGITLNSLWVRLQTRPGLYLRVDDVVKQHLWNLIFHNKELSFYTLPKPRETIDMHCLYIDKLPVNIVKKNAKNLYGSCADFNKRVDITRTFRRTKRYEMYDSVIAKYGDSLVVVASQDLRTTAITGPCYSSELFTKDLSFALYFPVVERIARSRYFGCVTYGNYSLHKMFKIRSKDVFYTLKRLVALKLPCEVQLEDGSSRICTCVCLKRFVAFFKYFPFSRMISYLKSCPQRRATRSQIIKAISVEPFLFDIAKFRMINVLSVQIHQVKVPVHVGKKARNHQSKGENEIRDTCYRLNRAIEEDCCEDIVEKNGQKSADQEEIDDRLFELCCEDQDMEDEWMIVKNLDSVGEDDEQQLMEEELIDEISDLYEENNWLEDITSDEEDEESCSSDESEDSDDDDYITNTSNYQFKYFQNERHAIVRKLHNAGSDGVDHFQLCRQIGIHDKLLRALMPILCEEGHARTEFENDGRKRRLRYYTVHSESHTSHCFQQLFEKTNIDFQSVKFGNSPVTDRSCKRLLMILDLLEEKRVLTAQTLTKHIKDTEKEEGYNYEIDKRCSSGLFDLLEELKLIKVYQTLLIRGNKKKTVKFLCHVDVQPNDSDLAATIRKERIQFIGTVKANNCSNKSRKRRRSAVSPQQEVPKMKKTDKKNDEKKNLHTENKTMGPKPPFSMPSQFRQVTKLKRDIFNYGYQAKCIRLQSVHEFVFYLVHDYRGDTTKNKLYQAEPSCSVEMEDRSIAEPTVFLDELSWRRFLPPLPKQNDISHCWLRISDLLSVLPLSIAIQIYSPDKHVQGLMDYLEDPIKRHYLVLDLPEEMRGDMFNSGKLRIALSEVMDKLCFLGLLSQGPRKAQDHSCLLDVFYFVHSGGYLLDTSTSTCGYAVVSMPVTRYVEYRHDFDELDDLYLYWVHLRSIVLSTPLGFKAMRNKRQKVTALKTNELLNILPRSTLEETMPIVKKPIEPRIGSAGFIPQLFLHRHSQWVISTINGCGQYVYDHIAALLRKYTTTIIDCVQFFNRTYNLAYIQMKSYKGVVRQRSAKYFSPHNVIRRMCFYMSGTKKRNVPLYNKKKFYAAVKRKGVAVRGQQRRIRQVRVDYGKADFSTEEWTLILLIRSLNTFFTPVGKNVGDIETACELMRHYLPLSHLHQSNQKIRNRIFNIFTKDATFCSSAVHITNQLADIEIFQKFKKQYMGFVSKTSKKKQIFKEAFEILQQMFWKPCYSSLDSPILHSNFKNYVPKDVKKHNVDDIFQSETLKMENVTRCVFANIFMSALSLSLNANSKYEQLLNIYRSFPDEVVTDVPSRLRNDDIITVINAKKLRDLNKNESGLSNREFVKNMYFNLQFSNSFRKLFPSCSISSIFGDSLKMHEEICADTEAYHEVMTDSVGHLLAIAGLACQEKIMFDVVMRREQMTLTNHDYSPDVEKMPICIPDEDCDDDINENESKRKCLKIVDTVQQSLPDLLASEPNIRSTNRIVLLALRKARLISLGNCDLRSLNTKVQELRLKFSDVYVYLDKSKLSYEQARSSLYSRRKLKLALENVTKVFPVDTTEHCLTNNRAVKLFEKISKLGYSGIKLSEAQTLMEECSKNEEALKLLLKKKMIVIAGLNVPRFVSRKCIKPWGVHTFHDFHSTAAKNSFVKNQKTPVDNDENDDSRINTFMMPRLWLMPDGELNWPVLRWCCEVIYLHILRSPGLTEESLMKELMPGFYPCITFEIIMFLVDIGCLTRHVFTVKRKRFTIFDVEIGNSVEVISLEPTPNGQDILYKTFEKIPLPDCMKQQELTRSLKRIFFFSNYLLTFQIMIGNNSSTDNNNEADFTYQPHEHFVSAPTAWLRLKSIFLKNEYGFDSFEWKAVKNSTLFTFIIGTMMAGTAELPLAHQRFKEQHSLSLFANKYEAIRRLQSHLLVSFWKSGIRLGLRIGFFTFSYTCALACLAAYEDQLKGFHFVFSGALAGALYRINMGLRASFAAGVIGGVLGLCSSAVIVCPALFISKKSLDEAYKQVRDQHFRESLQAIKNNNEIYGIQKQFNVSKWEARAILKARQQEQLLTDPSLNVSKN</sequence>
<evidence type="ECO:0000259" key="3">
    <source>
        <dbReference type="Pfam" id="PF23704"/>
    </source>
</evidence>
<accession>A0A0V0RXU9</accession>
<keyword evidence="2" id="KW-0472">Membrane</keyword>
<evidence type="ECO:0000313" key="6">
    <source>
        <dbReference type="Proteomes" id="UP000054630"/>
    </source>
</evidence>
<keyword evidence="2" id="KW-1133">Transmembrane helix</keyword>
<dbReference type="EMBL" id="JYDL01000060">
    <property type="protein sequence ID" value="KRX19312.1"/>
    <property type="molecule type" value="Genomic_DNA"/>
</dbReference>
<dbReference type="GO" id="GO:0000127">
    <property type="term" value="C:transcription factor TFIIIC complex"/>
    <property type="evidence" value="ECO:0007669"/>
    <property type="project" value="InterPro"/>
</dbReference>
<dbReference type="InterPro" id="IPR044210">
    <property type="entry name" value="Tfc3-like"/>
</dbReference>
<evidence type="ECO:0000256" key="1">
    <source>
        <dbReference type="SAM" id="MobiDB-lite"/>
    </source>
</evidence>
<dbReference type="InterPro" id="IPR056467">
    <property type="entry name" value="eWH_GTF3C1"/>
</dbReference>